<evidence type="ECO:0000313" key="3">
    <source>
        <dbReference type="EMBL" id="GFN02280.1"/>
    </source>
</evidence>
<dbReference type="EMBL" id="BLWD01000001">
    <property type="protein sequence ID" value="GFN02280.1"/>
    <property type="molecule type" value="Genomic_DNA"/>
</dbReference>
<proteinExistence type="predicted"/>
<name>A0A7J0CII7_STRMI</name>
<evidence type="ECO:0000256" key="2">
    <source>
        <dbReference type="SAM" id="MobiDB-lite"/>
    </source>
</evidence>
<keyword evidence="1" id="KW-0378">Hydrolase</keyword>
<dbReference type="Proteomes" id="UP000498740">
    <property type="component" value="Unassembled WGS sequence"/>
</dbReference>
<reference evidence="3 4" key="1">
    <citation type="submission" date="2020-05" db="EMBL/GenBank/DDBJ databases">
        <title>Whole genome shotgun sequence of Streptomyces microflavus NBRC 13062.</title>
        <authorList>
            <person name="Komaki H."/>
            <person name="Tamura T."/>
        </authorList>
    </citation>
    <scope>NUCLEOTIDE SEQUENCE [LARGE SCALE GENOMIC DNA]</scope>
    <source>
        <strain evidence="3 4">NBRC 13062</strain>
    </source>
</reference>
<gene>
    <name evidence="3" type="ORF">Smic_08360</name>
</gene>
<sequence>MRTPIDKVTRATDGSVGMPPDPDHAGWYTGSATPGENGNAIVVGHLDSRSGPAAFYGLGALRKGSRIMITRRDGSTAHFSVTAMKTWAKDDFPSSRVYGPTMTPTLTLITCAGWDDERDTYRSNLVLTAEPATPSPQQS</sequence>
<dbReference type="CDD" id="cd05829">
    <property type="entry name" value="Sortase_F"/>
    <property type="match status" value="1"/>
</dbReference>
<dbReference type="AlphaFoldDB" id="A0A7J0CII7"/>
<dbReference type="InterPro" id="IPR005754">
    <property type="entry name" value="Sortase"/>
</dbReference>
<evidence type="ECO:0008006" key="5">
    <source>
        <dbReference type="Google" id="ProtNLM"/>
    </source>
</evidence>
<dbReference type="InterPro" id="IPR042001">
    <property type="entry name" value="Sortase_F"/>
</dbReference>
<evidence type="ECO:0000256" key="1">
    <source>
        <dbReference type="ARBA" id="ARBA00022801"/>
    </source>
</evidence>
<accession>A0A7J0CII7</accession>
<protein>
    <recommendedName>
        <fullName evidence="5">Class F sortase</fullName>
    </recommendedName>
</protein>
<organism evidence="3 4">
    <name type="scientific">Streptomyces microflavus</name>
    <name type="common">Streptomyces lipmanii</name>
    <dbReference type="NCBI Taxonomy" id="1919"/>
    <lineage>
        <taxon>Bacteria</taxon>
        <taxon>Bacillati</taxon>
        <taxon>Actinomycetota</taxon>
        <taxon>Actinomycetes</taxon>
        <taxon>Kitasatosporales</taxon>
        <taxon>Streptomycetaceae</taxon>
        <taxon>Streptomyces</taxon>
    </lineage>
</organism>
<comment type="caution">
    <text evidence="3">The sequence shown here is derived from an EMBL/GenBank/DDBJ whole genome shotgun (WGS) entry which is preliminary data.</text>
</comment>
<dbReference type="InterPro" id="IPR023365">
    <property type="entry name" value="Sortase_dom-sf"/>
</dbReference>
<dbReference type="Pfam" id="PF04203">
    <property type="entry name" value="Sortase"/>
    <property type="match status" value="1"/>
</dbReference>
<dbReference type="GO" id="GO:0016787">
    <property type="term" value="F:hydrolase activity"/>
    <property type="evidence" value="ECO:0007669"/>
    <property type="project" value="UniProtKB-KW"/>
</dbReference>
<evidence type="ECO:0000313" key="4">
    <source>
        <dbReference type="Proteomes" id="UP000498740"/>
    </source>
</evidence>
<dbReference type="SUPFAM" id="SSF63817">
    <property type="entry name" value="Sortase"/>
    <property type="match status" value="1"/>
</dbReference>
<dbReference type="Gene3D" id="2.40.260.10">
    <property type="entry name" value="Sortase"/>
    <property type="match status" value="1"/>
</dbReference>
<feature type="compositionally biased region" description="Basic and acidic residues" evidence="2">
    <location>
        <begin position="1"/>
        <end position="10"/>
    </location>
</feature>
<feature type="region of interest" description="Disordered" evidence="2">
    <location>
        <begin position="1"/>
        <end position="23"/>
    </location>
</feature>